<evidence type="ECO:0000259" key="14">
    <source>
        <dbReference type="Pfam" id="PF00593"/>
    </source>
</evidence>
<dbReference type="InterPro" id="IPR036942">
    <property type="entry name" value="Beta-barrel_TonB_sf"/>
</dbReference>
<feature type="domain" description="TonB-dependent receptor-like beta-barrel" evidence="14">
    <location>
        <begin position="269"/>
        <end position="741"/>
    </location>
</feature>
<keyword evidence="16" id="KW-0675">Receptor</keyword>
<dbReference type="PANTHER" id="PTHR32552:SF81">
    <property type="entry name" value="TONB-DEPENDENT OUTER MEMBRANE RECEPTOR"/>
    <property type="match status" value="1"/>
</dbReference>
<dbReference type="Gene3D" id="2.170.130.10">
    <property type="entry name" value="TonB-dependent receptor, plug domain"/>
    <property type="match status" value="1"/>
</dbReference>
<sequence>MSGLKGIRFRQALRSFCSARCLYLGLGGAIGFGAAPALAQTANAPVNLDLGSVLSTGTGSAADLVSTPGTAPYEAPSKAPLNASQPTSLVTKNTISTLTTGTQSWVDIAKLTPSVSAISPNGPGLQEANGPVLRGFQNGQYNVTFDGIPIGDSNDFTTHSTSFFTNQQIGQMIVDRGPGTASTVGNATFGGTMSIRTIDPTAQRSITPYGEWGSWGTTIGGATLNTGSIQSANGTTAVVDAEHMASNGGKTNTPQERTNFFGKVVIPVNTGTTITLLADYNRLYQSFDTGATSDQIALFGPDYGNNLDPTSQAYYKYNTDHITNDMEYIDLQSSLGDGVLYDGKVYTYGYYHRGLNGLDANGQGLPGEALPTNAVQNLVTYAPNGAQVTGVPGQQMEMDYRSVGTIQRLQKDLSFGDVKVGFWFDHQVNTRFQKEAIMNANNATNYIGGWSGSTYDSTYNPIDRLQHNQLYTFQPYGQFDWKPIDALTLTFGVKYAMFRRALNAPVNQGTGLAQGFDHTWGKALPSFEAQYSFTPNLSAYVQGAEGFLAPNLNTFYIQNLNSTTFKPESTINFQTGMAYQDQHVALSGDLYTIHFQNFMESVGSGANKYYTNVGGAIYRGVEAEAAYSFDFGLTAFANAGYNEAFRTSSNISITQAPQGTANFGLIYDRDGIYASIIDQWTGGEYSGNTGIGTYANSPAGGHSPGGWYDPYNVVNLAAGYTFNHLSQNLNQVKLKLNVDNITNNQKVVFDNGTDAAGQLWYYTLPGVAAFVSISVPINF</sequence>
<evidence type="ECO:0000256" key="8">
    <source>
        <dbReference type="ARBA" id="ARBA00023077"/>
    </source>
</evidence>
<keyword evidence="7" id="KW-0406">Ion transport</keyword>
<protein>
    <submittedName>
        <fullName evidence="16">Iron complex outermembrane receptor protein</fullName>
    </submittedName>
</protein>
<organism evidence="16 17">
    <name type="scientific">Acidocella aromatica</name>
    <dbReference type="NCBI Taxonomy" id="1303579"/>
    <lineage>
        <taxon>Bacteria</taxon>
        <taxon>Pseudomonadati</taxon>
        <taxon>Pseudomonadota</taxon>
        <taxon>Alphaproteobacteria</taxon>
        <taxon>Acetobacterales</taxon>
        <taxon>Acidocellaceae</taxon>
        <taxon>Acidocella</taxon>
    </lineage>
</organism>
<evidence type="ECO:0000256" key="9">
    <source>
        <dbReference type="ARBA" id="ARBA00023136"/>
    </source>
</evidence>
<evidence type="ECO:0000313" key="16">
    <source>
        <dbReference type="EMBL" id="MBB5373420.1"/>
    </source>
</evidence>
<dbReference type="SUPFAM" id="SSF56935">
    <property type="entry name" value="Porins"/>
    <property type="match status" value="1"/>
</dbReference>
<keyword evidence="13" id="KW-0732">Signal</keyword>
<evidence type="ECO:0000256" key="13">
    <source>
        <dbReference type="SAM" id="SignalP"/>
    </source>
</evidence>
<evidence type="ECO:0000259" key="15">
    <source>
        <dbReference type="Pfam" id="PF07715"/>
    </source>
</evidence>
<feature type="chain" id="PRO_5032740617" evidence="13">
    <location>
        <begin position="40"/>
        <end position="779"/>
    </location>
</feature>
<dbReference type="Pfam" id="PF07715">
    <property type="entry name" value="Plug"/>
    <property type="match status" value="1"/>
</dbReference>
<evidence type="ECO:0000256" key="6">
    <source>
        <dbReference type="ARBA" id="ARBA00023004"/>
    </source>
</evidence>
<name>A0A840VPT7_9PROT</name>
<evidence type="ECO:0000256" key="10">
    <source>
        <dbReference type="ARBA" id="ARBA00023237"/>
    </source>
</evidence>
<dbReference type="EMBL" id="JACHFJ010000006">
    <property type="protein sequence ID" value="MBB5373420.1"/>
    <property type="molecule type" value="Genomic_DNA"/>
</dbReference>
<accession>A0A840VPT7</accession>
<evidence type="ECO:0000256" key="7">
    <source>
        <dbReference type="ARBA" id="ARBA00023065"/>
    </source>
</evidence>
<reference evidence="16 17" key="1">
    <citation type="submission" date="2020-08" db="EMBL/GenBank/DDBJ databases">
        <title>Genomic Encyclopedia of Type Strains, Phase IV (KMG-IV): sequencing the most valuable type-strain genomes for metagenomic binning, comparative biology and taxonomic classification.</title>
        <authorList>
            <person name="Goeker M."/>
        </authorList>
    </citation>
    <scope>NUCLEOTIDE SEQUENCE [LARGE SCALE GENOMIC DNA]</scope>
    <source>
        <strain evidence="16 17">DSM 27026</strain>
    </source>
</reference>
<dbReference type="InterPro" id="IPR000531">
    <property type="entry name" value="Beta-barrel_TonB"/>
</dbReference>
<feature type="domain" description="TonB-dependent receptor plug" evidence="15">
    <location>
        <begin position="82"/>
        <end position="191"/>
    </location>
</feature>
<keyword evidence="8 12" id="KW-0798">TonB box</keyword>
<evidence type="ECO:0000256" key="11">
    <source>
        <dbReference type="PROSITE-ProRule" id="PRU01360"/>
    </source>
</evidence>
<gene>
    <name evidence="16" type="ORF">HNP71_001680</name>
</gene>
<dbReference type="InterPro" id="IPR039426">
    <property type="entry name" value="TonB-dep_rcpt-like"/>
</dbReference>
<dbReference type="RefSeq" id="WP_183266425.1">
    <property type="nucleotide sequence ID" value="NZ_JACHFJ010000006.1"/>
</dbReference>
<dbReference type="Gene3D" id="2.40.170.20">
    <property type="entry name" value="TonB-dependent receptor, beta-barrel domain"/>
    <property type="match status" value="1"/>
</dbReference>
<keyword evidence="17" id="KW-1185">Reference proteome</keyword>
<comment type="subcellular location">
    <subcellularLocation>
        <location evidence="1 11">Cell outer membrane</location>
        <topology evidence="1 11">Multi-pass membrane protein</topology>
    </subcellularLocation>
</comment>
<keyword evidence="4" id="KW-0410">Iron transport</keyword>
<keyword evidence="10 11" id="KW-0998">Cell outer membrane</keyword>
<dbReference type="AlphaFoldDB" id="A0A840VPT7"/>
<dbReference type="InterPro" id="IPR037066">
    <property type="entry name" value="Plug_dom_sf"/>
</dbReference>
<keyword evidence="3 11" id="KW-1134">Transmembrane beta strand</keyword>
<evidence type="ECO:0000256" key="4">
    <source>
        <dbReference type="ARBA" id="ARBA00022496"/>
    </source>
</evidence>
<proteinExistence type="inferred from homology"/>
<keyword evidence="6" id="KW-0408">Iron</keyword>
<keyword evidence="2 11" id="KW-0813">Transport</keyword>
<feature type="signal peptide" evidence="13">
    <location>
        <begin position="1"/>
        <end position="39"/>
    </location>
</feature>
<dbReference type="GO" id="GO:0006826">
    <property type="term" value="P:iron ion transport"/>
    <property type="evidence" value="ECO:0007669"/>
    <property type="project" value="UniProtKB-KW"/>
</dbReference>
<keyword evidence="5 11" id="KW-0812">Transmembrane</keyword>
<comment type="caution">
    <text evidence="16">The sequence shown here is derived from an EMBL/GenBank/DDBJ whole genome shotgun (WGS) entry which is preliminary data.</text>
</comment>
<dbReference type="Proteomes" id="UP000553706">
    <property type="component" value="Unassembled WGS sequence"/>
</dbReference>
<evidence type="ECO:0000256" key="1">
    <source>
        <dbReference type="ARBA" id="ARBA00004571"/>
    </source>
</evidence>
<comment type="similarity">
    <text evidence="11 12">Belongs to the TonB-dependent receptor family.</text>
</comment>
<evidence type="ECO:0000256" key="5">
    <source>
        <dbReference type="ARBA" id="ARBA00022692"/>
    </source>
</evidence>
<dbReference type="GO" id="GO:0009279">
    <property type="term" value="C:cell outer membrane"/>
    <property type="evidence" value="ECO:0007669"/>
    <property type="project" value="UniProtKB-SubCell"/>
</dbReference>
<keyword evidence="9 11" id="KW-0472">Membrane</keyword>
<dbReference type="Pfam" id="PF00593">
    <property type="entry name" value="TonB_dep_Rec_b-barrel"/>
    <property type="match status" value="1"/>
</dbReference>
<evidence type="ECO:0000313" key="17">
    <source>
        <dbReference type="Proteomes" id="UP000553706"/>
    </source>
</evidence>
<evidence type="ECO:0000256" key="3">
    <source>
        <dbReference type="ARBA" id="ARBA00022452"/>
    </source>
</evidence>
<dbReference type="PROSITE" id="PS52016">
    <property type="entry name" value="TONB_DEPENDENT_REC_3"/>
    <property type="match status" value="1"/>
</dbReference>
<dbReference type="InterPro" id="IPR012910">
    <property type="entry name" value="Plug_dom"/>
</dbReference>
<dbReference type="PANTHER" id="PTHR32552">
    <property type="entry name" value="FERRICHROME IRON RECEPTOR-RELATED"/>
    <property type="match status" value="1"/>
</dbReference>
<evidence type="ECO:0000256" key="2">
    <source>
        <dbReference type="ARBA" id="ARBA00022448"/>
    </source>
</evidence>
<evidence type="ECO:0000256" key="12">
    <source>
        <dbReference type="RuleBase" id="RU003357"/>
    </source>
</evidence>